<gene>
    <name evidence="2" type="ORF">PCOR1329_LOCUS24479</name>
</gene>
<name>A0ABN9RX17_9DINO</name>
<dbReference type="EMBL" id="CAUYUJ010008434">
    <property type="protein sequence ID" value="CAK0823915.1"/>
    <property type="molecule type" value="Genomic_DNA"/>
</dbReference>
<accession>A0ABN9RX17</accession>
<proteinExistence type="predicted"/>
<dbReference type="Proteomes" id="UP001189429">
    <property type="component" value="Unassembled WGS sequence"/>
</dbReference>
<reference evidence="2" key="1">
    <citation type="submission" date="2023-10" db="EMBL/GenBank/DDBJ databases">
        <authorList>
            <person name="Chen Y."/>
            <person name="Shah S."/>
            <person name="Dougan E. K."/>
            <person name="Thang M."/>
            <person name="Chan C."/>
        </authorList>
    </citation>
    <scope>NUCLEOTIDE SEQUENCE [LARGE SCALE GENOMIC DNA]</scope>
</reference>
<feature type="compositionally biased region" description="Basic residues" evidence="1">
    <location>
        <begin position="97"/>
        <end position="109"/>
    </location>
</feature>
<sequence length="213" mass="23406">MPCPRANLLTTKNTFLACRSPWTEDVVLPRRPTSDPTSSSTASVAETEWTQRDTSSCDKPSSVATRSAAGHCPSPALAGTAESSRAAGQAEDEPLKPRTRAQRRRQQRKLARELGRPLLRRGRDQDRPADGDDDQSQLSSDPTARLIRKRPDQDWPADGDDAQSQLSSEGPPDPLAWPEVKHLIRNRRQGQLSETISPQGPARDEATPTKISK</sequence>
<comment type="caution">
    <text evidence="2">The sequence shown here is derived from an EMBL/GenBank/DDBJ whole genome shotgun (WGS) entry which is preliminary data.</text>
</comment>
<feature type="compositionally biased region" description="Polar residues" evidence="1">
    <location>
        <begin position="189"/>
        <end position="198"/>
    </location>
</feature>
<protein>
    <recommendedName>
        <fullName evidence="4">Ribosome biogenesis protein NOP53</fullName>
    </recommendedName>
</protein>
<feature type="compositionally biased region" description="Low complexity" evidence="1">
    <location>
        <begin position="29"/>
        <end position="48"/>
    </location>
</feature>
<evidence type="ECO:0000256" key="1">
    <source>
        <dbReference type="SAM" id="MobiDB-lite"/>
    </source>
</evidence>
<feature type="region of interest" description="Disordered" evidence="1">
    <location>
        <begin position="22"/>
        <end position="213"/>
    </location>
</feature>
<feature type="compositionally biased region" description="Polar residues" evidence="1">
    <location>
        <begin position="52"/>
        <end position="65"/>
    </location>
</feature>
<evidence type="ECO:0008006" key="4">
    <source>
        <dbReference type="Google" id="ProtNLM"/>
    </source>
</evidence>
<evidence type="ECO:0000313" key="2">
    <source>
        <dbReference type="EMBL" id="CAK0823915.1"/>
    </source>
</evidence>
<evidence type="ECO:0000313" key="3">
    <source>
        <dbReference type="Proteomes" id="UP001189429"/>
    </source>
</evidence>
<organism evidence="2 3">
    <name type="scientific">Prorocentrum cordatum</name>
    <dbReference type="NCBI Taxonomy" id="2364126"/>
    <lineage>
        <taxon>Eukaryota</taxon>
        <taxon>Sar</taxon>
        <taxon>Alveolata</taxon>
        <taxon>Dinophyceae</taxon>
        <taxon>Prorocentrales</taxon>
        <taxon>Prorocentraceae</taxon>
        <taxon>Prorocentrum</taxon>
    </lineage>
</organism>
<keyword evidence="3" id="KW-1185">Reference proteome</keyword>
<feature type="compositionally biased region" description="Basic and acidic residues" evidence="1">
    <location>
        <begin position="110"/>
        <end position="130"/>
    </location>
</feature>